<accession>A0A6J5RPM5</accession>
<proteinExistence type="predicted"/>
<reference evidence="2" key="1">
    <citation type="submission" date="2020-05" db="EMBL/GenBank/DDBJ databases">
        <authorList>
            <person name="Chiriac C."/>
            <person name="Salcher M."/>
            <person name="Ghai R."/>
            <person name="Kavagutti S V."/>
        </authorList>
    </citation>
    <scope>NUCLEOTIDE SEQUENCE</scope>
</reference>
<evidence type="ECO:0000313" key="1">
    <source>
        <dbReference type="EMBL" id="CAB4183233.1"/>
    </source>
</evidence>
<dbReference type="EMBL" id="LR797277">
    <property type="protein sequence ID" value="CAB4199049.1"/>
    <property type="molecule type" value="Genomic_DNA"/>
</dbReference>
<dbReference type="Pfam" id="PF16510">
    <property type="entry name" value="P22_portal"/>
    <property type="match status" value="1"/>
</dbReference>
<gene>
    <name evidence="1" type="ORF">UFOVP1083_42</name>
    <name evidence="2" type="ORF">UFOVP1327_11</name>
</gene>
<protein>
    <recommendedName>
        <fullName evidence="3">Portal protein</fullName>
    </recommendedName>
</protein>
<sequence length="657" mass="74125">MKPWAPPEAAKIVELWQQADQYLVKERRDYWMNASYYASHQWIWWDNSRNTVQELSYANEAEKGSRITVDKYGPRTRSLLARLTRSELIWEVQPGGMDDSSMRRQRLQEHLLMGEQRHNGWEEVREMCLLQTLFGGSAAICVDWDPDKGEDYLLDPMSQISVPLGGIRLTPIGINEFSLEPGTQSAADARWWIRCTSLPPEQVQERYNLEETPKADSEAMLSARHRSLLLHRPGGAPPKTTLVYVYYERPTNRGPGCVVHVVNGKVVLQEDQWPFPFKHLNLSVFRQNKIPNSWVGHTLLTPARDVQYAYNRARSTILEHMRKAANARMMVPSGSVDDADSITIDPADVLEYNSEIGEPHWQTAPEVPRWISNEAQFLEAELDDIFHTHQTSRGEAPGDRNSGLALSLLAEKDDTPLGPMAKDQSLGWGKIAEMTLSLYRMNAESTNINRKVMLLTEQGVPHEISWSAKDIDEKPTVIVPLDATMPRSKLATQSMITQLAQQFPLVFQNVSAKSLTRMLDLPDPKQFLSQMDPDIAKAEWENGLLMQGVPVIPEDFDVHDAHINVHNTERKSPAYELADPEVKQMLDMHVMAHVQYLTNETAAMMAQADQGAMGEMQDPGVTAALGAGVGLPMPENGMQQEQQMMQEQSGMPQMPQG</sequence>
<name>A0A6J5RPM5_9CAUD</name>
<organism evidence="2">
    <name type="scientific">uncultured Caudovirales phage</name>
    <dbReference type="NCBI Taxonomy" id="2100421"/>
    <lineage>
        <taxon>Viruses</taxon>
        <taxon>Duplodnaviria</taxon>
        <taxon>Heunggongvirae</taxon>
        <taxon>Uroviricota</taxon>
        <taxon>Caudoviricetes</taxon>
        <taxon>Peduoviridae</taxon>
        <taxon>Maltschvirus</taxon>
        <taxon>Maltschvirus maltsch</taxon>
    </lineage>
</organism>
<evidence type="ECO:0000313" key="2">
    <source>
        <dbReference type="EMBL" id="CAB4199049.1"/>
    </source>
</evidence>
<evidence type="ECO:0008006" key="3">
    <source>
        <dbReference type="Google" id="ProtNLM"/>
    </source>
</evidence>
<dbReference type="EMBL" id="LR797036">
    <property type="protein sequence ID" value="CAB4183233.1"/>
    <property type="molecule type" value="Genomic_DNA"/>
</dbReference>
<dbReference type="InterPro" id="IPR032427">
    <property type="entry name" value="P22_portal"/>
</dbReference>